<dbReference type="EMBL" id="CAEFZW010000005">
    <property type="protein sequence ID" value="CAB4254908.1"/>
    <property type="molecule type" value="Genomic_DNA"/>
</dbReference>
<sequence length="276" mass="32157">MVKEMQKDVNVLLLKQQIPFMLNVSHYMTDLVYTLYYTIKLQDDDDDDAAKQRHILELEGRKTLLSDEIYKLREQFRNLLNQSSGSIYGMVEEDNQVIDEDNNTSQDILRLIQQFKDLIDEELLQTVRDTNILLITELSKQIPERSTVNIHKLNIQLDNCLYGFLNLVTFIRKIPLRVDNKESMESIVNVIKDELLLSWKIELDLLNCKIFNLISKNEKIIKLFQQYRSSLSSATESGTMGEQSDSSIPIIKEDSKTFIELISWLKDEQVFGSIVL</sequence>
<protein>
    <submittedName>
        <fullName evidence="1">Uncharacterized protein</fullName>
    </submittedName>
</protein>
<dbReference type="AlphaFoldDB" id="A0A8H2VGQ2"/>
<comment type="caution">
    <text evidence="1">The sequence shown here is derived from an EMBL/GenBank/DDBJ whole genome shotgun (WGS) entry which is preliminary data.</text>
</comment>
<dbReference type="OrthoDB" id="4036442at2759"/>
<gene>
    <name evidence="1" type="ORF">KABA2_05S03938</name>
</gene>
<reference evidence="1 2" key="1">
    <citation type="submission" date="2020-05" db="EMBL/GenBank/DDBJ databases">
        <authorList>
            <person name="Casaregola S."/>
            <person name="Devillers H."/>
            <person name="Grondin C."/>
        </authorList>
    </citation>
    <scope>NUCLEOTIDE SEQUENCE [LARGE SCALE GENOMIC DNA]</scope>
    <source>
        <strain evidence="1 2">CLIB 1767</strain>
    </source>
</reference>
<dbReference type="GeneID" id="64857929"/>
<dbReference type="RefSeq" id="XP_041406752.1">
    <property type="nucleotide sequence ID" value="XM_041550818.1"/>
</dbReference>
<proteinExistence type="predicted"/>
<dbReference type="Proteomes" id="UP000644660">
    <property type="component" value="Unassembled WGS sequence"/>
</dbReference>
<name>A0A8H2VGQ2_9SACH</name>
<accession>A0A8H2VGQ2</accession>
<keyword evidence="2" id="KW-1185">Reference proteome</keyword>
<organism evidence="1 2">
    <name type="scientific">Maudiozyma barnettii</name>
    <dbReference type="NCBI Taxonomy" id="61262"/>
    <lineage>
        <taxon>Eukaryota</taxon>
        <taxon>Fungi</taxon>
        <taxon>Dikarya</taxon>
        <taxon>Ascomycota</taxon>
        <taxon>Saccharomycotina</taxon>
        <taxon>Saccharomycetes</taxon>
        <taxon>Saccharomycetales</taxon>
        <taxon>Saccharomycetaceae</taxon>
        <taxon>Maudiozyma</taxon>
    </lineage>
</organism>
<evidence type="ECO:0000313" key="1">
    <source>
        <dbReference type="EMBL" id="CAB4254908.1"/>
    </source>
</evidence>
<evidence type="ECO:0000313" key="2">
    <source>
        <dbReference type="Proteomes" id="UP000644660"/>
    </source>
</evidence>